<dbReference type="InterPro" id="IPR015943">
    <property type="entry name" value="WD40/YVTN_repeat-like_dom_sf"/>
</dbReference>
<keyword evidence="2" id="KW-0677">Repeat</keyword>
<dbReference type="InterPro" id="IPR045151">
    <property type="entry name" value="DCAF8"/>
</dbReference>
<dbReference type="SUPFAM" id="SSF48452">
    <property type="entry name" value="TPR-like"/>
    <property type="match status" value="1"/>
</dbReference>
<dbReference type="Proteomes" id="UP000023152">
    <property type="component" value="Unassembled WGS sequence"/>
</dbReference>
<reference evidence="4 5" key="1">
    <citation type="journal article" date="2013" name="Curr. Biol.">
        <title>The Genome of the Foraminiferan Reticulomyxa filosa.</title>
        <authorList>
            <person name="Glockner G."/>
            <person name="Hulsmann N."/>
            <person name="Schleicher M."/>
            <person name="Noegel A.A."/>
            <person name="Eichinger L."/>
            <person name="Gallinger C."/>
            <person name="Pawlowski J."/>
            <person name="Sierra R."/>
            <person name="Euteneuer U."/>
            <person name="Pillet L."/>
            <person name="Moustafa A."/>
            <person name="Platzer M."/>
            <person name="Groth M."/>
            <person name="Szafranski K."/>
            <person name="Schliwa M."/>
        </authorList>
    </citation>
    <scope>NUCLEOTIDE SEQUENCE [LARGE SCALE GENOMIC DNA]</scope>
</reference>
<dbReference type="GO" id="GO:0045717">
    <property type="term" value="P:negative regulation of fatty acid biosynthetic process"/>
    <property type="evidence" value="ECO:0007669"/>
    <property type="project" value="TreeGrafter"/>
</dbReference>
<dbReference type="AlphaFoldDB" id="X6NJV3"/>
<dbReference type="InterPro" id="IPR011990">
    <property type="entry name" value="TPR-like_helical_dom_sf"/>
</dbReference>
<evidence type="ECO:0000313" key="5">
    <source>
        <dbReference type="Proteomes" id="UP000023152"/>
    </source>
</evidence>
<evidence type="ECO:0000256" key="3">
    <source>
        <dbReference type="SAM" id="MobiDB-lite"/>
    </source>
</evidence>
<proteinExistence type="predicted"/>
<feature type="compositionally biased region" description="Polar residues" evidence="3">
    <location>
        <begin position="322"/>
        <end position="331"/>
    </location>
</feature>
<dbReference type="InterPro" id="IPR036322">
    <property type="entry name" value="WD40_repeat_dom_sf"/>
</dbReference>
<organism evidence="4 5">
    <name type="scientific">Reticulomyxa filosa</name>
    <dbReference type="NCBI Taxonomy" id="46433"/>
    <lineage>
        <taxon>Eukaryota</taxon>
        <taxon>Sar</taxon>
        <taxon>Rhizaria</taxon>
        <taxon>Retaria</taxon>
        <taxon>Foraminifera</taxon>
        <taxon>Monothalamids</taxon>
        <taxon>Reticulomyxidae</taxon>
        <taxon>Reticulomyxa</taxon>
    </lineage>
</organism>
<evidence type="ECO:0000256" key="2">
    <source>
        <dbReference type="ARBA" id="ARBA00022737"/>
    </source>
</evidence>
<dbReference type="Pfam" id="PF00400">
    <property type="entry name" value="WD40"/>
    <property type="match status" value="1"/>
</dbReference>
<dbReference type="EMBL" id="ASPP01008377">
    <property type="protein sequence ID" value="ETO25637.1"/>
    <property type="molecule type" value="Genomic_DNA"/>
</dbReference>
<evidence type="ECO:0000256" key="1">
    <source>
        <dbReference type="ARBA" id="ARBA00022574"/>
    </source>
</evidence>
<gene>
    <name evidence="4" type="ORF">RFI_11501</name>
</gene>
<keyword evidence="1" id="KW-0853">WD repeat</keyword>
<dbReference type="GO" id="GO:0005737">
    <property type="term" value="C:cytoplasm"/>
    <property type="evidence" value="ECO:0007669"/>
    <property type="project" value="TreeGrafter"/>
</dbReference>
<name>X6NJV3_RETFI</name>
<feature type="compositionally biased region" description="Basic and acidic residues" evidence="3">
    <location>
        <begin position="124"/>
        <end position="138"/>
    </location>
</feature>
<dbReference type="SUPFAM" id="SSF50978">
    <property type="entry name" value="WD40 repeat-like"/>
    <property type="match status" value="1"/>
</dbReference>
<feature type="compositionally biased region" description="Basic and acidic residues" evidence="3">
    <location>
        <begin position="145"/>
        <end position="156"/>
    </location>
</feature>
<protein>
    <submittedName>
        <fullName evidence="4">Uncharacterized protein</fullName>
    </submittedName>
</protein>
<evidence type="ECO:0000313" key="4">
    <source>
        <dbReference type="EMBL" id="ETO25637.1"/>
    </source>
</evidence>
<sequence length="375" mass="43335">AINYYTVAINESVESDEMKTESNGASNGFDILYTNRAMCLFFRKYHNDLAAASEDCESAIRYNPNHVKAYYWNIRCLHGLKNYSDSIYWCKRALRLFPQYKEIQKLYDTILQEQKKNKATAPKKRTEENDKEKDKDNDVLMTEKNASDKDSSKHHSCTDNYTSKYKMYNRYIGHCNLKTDIKEAAFFGRFGEYLCSGSDDGRCYIWERSTGKLVNILPGVDERVVNCVRGHPFFPVLAMSGIDATVKMWTPNRVAPGQLTSSAKDKACEHNERVENTKVKTIHSDEYRTHYQNHLQSETADSSSEDDTFPLDEDTKQDDNNKPTGDSATQPKSRESELIALVDQNQQTMSREPEERVDFINYALLLNWLRQREST</sequence>
<feature type="region of interest" description="Disordered" evidence="3">
    <location>
        <begin position="255"/>
        <end position="353"/>
    </location>
</feature>
<keyword evidence="5" id="KW-1185">Reference proteome</keyword>
<feature type="compositionally biased region" description="Acidic residues" evidence="3">
    <location>
        <begin position="303"/>
        <end position="312"/>
    </location>
</feature>
<dbReference type="GO" id="GO:0080008">
    <property type="term" value="C:Cul4-RING E3 ubiquitin ligase complex"/>
    <property type="evidence" value="ECO:0007669"/>
    <property type="project" value="TreeGrafter"/>
</dbReference>
<feature type="compositionally biased region" description="Basic and acidic residues" evidence="3">
    <location>
        <begin position="263"/>
        <end position="289"/>
    </location>
</feature>
<comment type="caution">
    <text evidence="4">The sequence shown here is derived from an EMBL/GenBank/DDBJ whole genome shotgun (WGS) entry which is preliminary data.</text>
</comment>
<accession>X6NJV3</accession>
<feature type="region of interest" description="Disordered" evidence="3">
    <location>
        <begin position="117"/>
        <end position="156"/>
    </location>
</feature>
<dbReference type="Gene3D" id="2.130.10.10">
    <property type="entry name" value="YVTN repeat-like/Quinoprotein amine dehydrogenase"/>
    <property type="match status" value="1"/>
</dbReference>
<dbReference type="SMART" id="SM00320">
    <property type="entry name" value="WD40"/>
    <property type="match status" value="2"/>
</dbReference>
<dbReference type="PANTHER" id="PTHR15574">
    <property type="entry name" value="WD REPEAT DOMAIN-CONTAINING FAMILY"/>
    <property type="match status" value="1"/>
</dbReference>
<dbReference type="Gene3D" id="1.25.40.10">
    <property type="entry name" value="Tetratricopeptide repeat domain"/>
    <property type="match status" value="1"/>
</dbReference>
<dbReference type="OrthoDB" id="4869960at2759"/>
<dbReference type="PANTHER" id="PTHR15574:SF40">
    <property type="entry name" value="WD AND TETRATRICOPEPTIDE REPEATS PROTEIN 1"/>
    <property type="match status" value="1"/>
</dbReference>
<feature type="non-terminal residue" evidence="4">
    <location>
        <position position="1"/>
    </location>
</feature>
<dbReference type="InterPro" id="IPR001680">
    <property type="entry name" value="WD40_rpt"/>
</dbReference>